<protein>
    <recommendedName>
        <fullName evidence="6">Lipoprotein</fullName>
    </recommendedName>
</protein>
<dbReference type="PANTHER" id="PTHR30429:SF3">
    <property type="entry name" value="LIPOPROTEIN"/>
    <property type="match status" value="1"/>
</dbReference>
<evidence type="ECO:0000256" key="7">
    <source>
        <dbReference type="PIRSR" id="PIRSR002854-1"/>
    </source>
</evidence>
<sequence>MNKFFKVARVPMLLFTVMLGLVLLTGCGNRHDSNTVRVGINASDAPIWEVVKKKVKKEGINLKILEFNDYNQPNMALAQGGLEMNAYQHTYFLDSWNKSHHTDLVPIGYSIIQPLAMYSHKIKNIDQIKENAKITIPNDSSNEARALQLLESAGLITLKDKKLPSVKDVTSNKLHLKFITLDAAQTARSLDDVTAAIVNGNVAADAKFNPKNAVYREKITKKSKPWINIIVADKKQRNNKNYKKVVKAYQSKETAKEIKKVYGDNAVTAWNLKLK</sequence>
<name>A0A0R1SG93_9LACO</name>
<keyword evidence="2" id="KW-0732">Signal</keyword>
<dbReference type="Pfam" id="PF03180">
    <property type="entry name" value="Lipoprotein_9"/>
    <property type="match status" value="1"/>
</dbReference>
<proteinExistence type="inferred from homology"/>
<comment type="subcellular location">
    <subcellularLocation>
        <location evidence="1">Membrane</location>
        <topology evidence="1">Lipid-anchor</topology>
    </subcellularLocation>
</comment>
<evidence type="ECO:0000313" key="9">
    <source>
        <dbReference type="Proteomes" id="UP000051647"/>
    </source>
</evidence>
<dbReference type="EMBL" id="AZFA01000002">
    <property type="protein sequence ID" value="KRL68303.1"/>
    <property type="molecule type" value="Genomic_DNA"/>
</dbReference>
<evidence type="ECO:0000256" key="4">
    <source>
        <dbReference type="ARBA" id="ARBA00023139"/>
    </source>
</evidence>
<keyword evidence="9" id="KW-1185">Reference proteome</keyword>
<evidence type="ECO:0000256" key="6">
    <source>
        <dbReference type="PIRNR" id="PIRNR002854"/>
    </source>
</evidence>
<keyword evidence="3" id="KW-0472">Membrane</keyword>
<dbReference type="eggNOG" id="COG1464">
    <property type="taxonomic scope" value="Bacteria"/>
</dbReference>
<dbReference type="InterPro" id="IPR004872">
    <property type="entry name" value="Lipoprotein_NlpA"/>
</dbReference>
<keyword evidence="5 6" id="KW-0449">Lipoprotein</keyword>
<dbReference type="OrthoDB" id="9812878at2"/>
<dbReference type="Gene3D" id="3.40.190.10">
    <property type="entry name" value="Periplasmic binding protein-like II"/>
    <property type="match status" value="2"/>
</dbReference>
<evidence type="ECO:0000256" key="2">
    <source>
        <dbReference type="ARBA" id="ARBA00022729"/>
    </source>
</evidence>
<dbReference type="GO" id="GO:0016020">
    <property type="term" value="C:membrane"/>
    <property type="evidence" value="ECO:0007669"/>
    <property type="project" value="UniProtKB-SubCell"/>
</dbReference>
<keyword evidence="4" id="KW-0564">Palmitate</keyword>
<dbReference type="Proteomes" id="UP000051647">
    <property type="component" value="Unassembled WGS sequence"/>
</dbReference>
<evidence type="ECO:0000256" key="5">
    <source>
        <dbReference type="ARBA" id="ARBA00023288"/>
    </source>
</evidence>
<evidence type="ECO:0000256" key="3">
    <source>
        <dbReference type="ARBA" id="ARBA00023136"/>
    </source>
</evidence>
<comment type="similarity">
    <text evidence="6">Belongs to the nlpA lipoprotein family.</text>
</comment>
<gene>
    <name evidence="8" type="ORF">FC27_GL001045</name>
</gene>
<dbReference type="STRING" id="1423815.FC27_GL001045"/>
<dbReference type="PIRSF" id="PIRSF002854">
    <property type="entry name" value="MetQ"/>
    <property type="match status" value="1"/>
</dbReference>
<feature type="lipid moiety-binding region" description="S-diacylglycerol cysteine" evidence="7">
    <location>
        <position position="27"/>
    </location>
</feature>
<dbReference type="PROSITE" id="PS51257">
    <property type="entry name" value="PROKAR_LIPOPROTEIN"/>
    <property type="match status" value="1"/>
</dbReference>
<dbReference type="PATRIC" id="fig|1423815.3.peg.1065"/>
<dbReference type="SUPFAM" id="SSF53850">
    <property type="entry name" value="Periplasmic binding protein-like II"/>
    <property type="match status" value="1"/>
</dbReference>
<organism evidence="8 9">
    <name type="scientific">Companilactobacillus versmoldensis DSM 14857 = KCTC 3814</name>
    <dbReference type="NCBI Taxonomy" id="1423815"/>
    <lineage>
        <taxon>Bacteria</taxon>
        <taxon>Bacillati</taxon>
        <taxon>Bacillota</taxon>
        <taxon>Bacilli</taxon>
        <taxon>Lactobacillales</taxon>
        <taxon>Lactobacillaceae</taxon>
        <taxon>Companilactobacillus</taxon>
    </lineage>
</organism>
<comment type="caution">
    <text evidence="8">The sequence shown here is derived from an EMBL/GenBank/DDBJ whole genome shotgun (WGS) entry which is preliminary data.</text>
</comment>
<reference evidence="8 9" key="1">
    <citation type="journal article" date="2015" name="Genome Announc.">
        <title>Expanding the biotechnology potential of lactobacilli through comparative genomics of 213 strains and associated genera.</title>
        <authorList>
            <person name="Sun Z."/>
            <person name="Harris H.M."/>
            <person name="McCann A."/>
            <person name="Guo C."/>
            <person name="Argimon S."/>
            <person name="Zhang W."/>
            <person name="Yang X."/>
            <person name="Jeffery I.B."/>
            <person name="Cooney J.C."/>
            <person name="Kagawa T.F."/>
            <person name="Liu W."/>
            <person name="Song Y."/>
            <person name="Salvetti E."/>
            <person name="Wrobel A."/>
            <person name="Rasinkangas P."/>
            <person name="Parkhill J."/>
            <person name="Rea M.C."/>
            <person name="O'Sullivan O."/>
            <person name="Ritari J."/>
            <person name="Douillard F.P."/>
            <person name="Paul Ross R."/>
            <person name="Yang R."/>
            <person name="Briner A.E."/>
            <person name="Felis G.E."/>
            <person name="de Vos W.M."/>
            <person name="Barrangou R."/>
            <person name="Klaenhammer T.R."/>
            <person name="Caufield P.W."/>
            <person name="Cui Y."/>
            <person name="Zhang H."/>
            <person name="O'Toole P.W."/>
        </authorList>
    </citation>
    <scope>NUCLEOTIDE SEQUENCE [LARGE SCALE GENOMIC DNA]</scope>
    <source>
        <strain evidence="8 9">DSM 14857</strain>
    </source>
</reference>
<evidence type="ECO:0000256" key="1">
    <source>
        <dbReference type="ARBA" id="ARBA00004635"/>
    </source>
</evidence>
<dbReference type="PANTHER" id="PTHR30429">
    <property type="entry name" value="D-METHIONINE-BINDING LIPOPROTEIN METQ"/>
    <property type="match status" value="1"/>
</dbReference>
<dbReference type="RefSeq" id="WP_010624141.1">
    <property type="nucleotide sequence ID" value="NZ_AZFA01000002.1"/>
</dbReference>
<dbReference type="AlphaFoldDB" id="A0A0R1SG93"/>
<evidence type="ECO:0000313" key="8">
    <source>
        <dbReference type="EMBL" id="KRL68303.1"/>
    </source>
</evidence>
<accession>A0A0R1SG93</accession>